<keyword evidence="5" id="KW-0456">Lyase</keyword>
<evidence type="ECO:0000256" key="3">
    <source>
        <dbReference type="ARBA" id="ARBA00022793"/>
    </source>
</evidence>
<dbReference type="PANTHER" id="PTHR43277:SF4">
    <property type="entry name" value="ARGININE DECARBOXYLASE"/>
    <property type="match status" value="1"/>
</dbReference>
<evidence type="ECO:0000313" key="8">
    <source>
        <dbReference type="EMBL" id="AUG32723.1"/>
    </source>
</evidence>
<dbReference type="InterPro" id="IPR008286">
    <property type="entry name" value="Prn/Lys/Arg_de-COase_C"/>
</dbReference>
<dbReference type="GO" id="GO:0016831">
    <property type="term" value="F:carboxy-lyase activity"/>
    <property type="evidence" value="ECO:0007669"/>
    <property type="project" value="UniProtKB-KW"/>
</dbReference>
<dbReference type="InterPro" id="IPR015424">
    <property type="entry name" value="PyrdxlP-dep_Trfase"/>
</dbReference>
<protein>
    <submittedName>
        <fullName evidence="8">Orn/Lys/Arg decarboxylase family 1</fullName>
    </submittedName>
</protein>
<sequence>MKFPKIRVRYQPELTLHLPAHGRGPGIPPDLNSLFKYSPASWDLPELPTIGGPLESNGAVIYSQRSMAERWGARHCWYGVNGATSMLQVALLAAAAPGNRVLMPRNVHRSILNGCVLGQIQPVLFNLPFDPFTGLWGLPSPQKFSEILLAAGEIIAVILLHPTYQGLAGDLTKLVQLSHDHGIVVIVDEAHGTHFSTAPDQLPKSALCASADLVIGSLHKSAGGISQSSVLWLQHKRVNHINVERALFWLQTSSPSTLLLSSVESSLDYLASKKGYFMLQRALEIGYQLRHRLISAEFPLVLNQDPLRLILNTSALGISGIEADIRLMEEGLIAELPEPGCLTFCLGISPSQNVGDKILPILSRFRKKLSSKPLESFPVPPLPQIAELALSPQKAWYSIKEMVALENATGRIAADIICPYPPGIPILYPGERIDPQRILWLQQQHAFWPKQISNEIAVIAD</sequence>
<keyword evidence="8" id="KW-0934">Plastid</keyword>
<dbReference type="AlphaFoldDB" id="A0A2H4ZQD3"/>
<evidence type="ECO:0000256" key="2">
    <source>
        <dbReference type="ARBA" id="ARBA00010671"/>
    </source>
</evidence>
<keyword evidence="3" id="KW-0210">Decarboxylase</keyword>
<gene>
    <name evidence="8" type="primary">cad</name>
    <name evidence="8" type="ORF">PLO_750</name>
</gene>
<dbReference type="Pfam" id="PF03711">
    <property type="entry name" value="OKR_DC_1_C"/>
    <property type="match status" value="1"/>
</dbReference>
<feature type="domain" description="Orn/Lys/Arg decarboxylases family 1 pyridoxal-P attachment site" evidence="6">
    <location>
        <begin position="16"/>
        <end position="294"/>
    </location>
</feature>
<dbReference type="InterPro" id="IPR052357">
    <property type="entry name" value="Orn_Lys_Arg_decarboxylase-I"/>
</dbReference>
<feature type="domain" description="Orn/Lys/Arg decarboxylase C-terminal" evidence="7">
    <location>
        <begin position="387"/>
        <end position="436"/>
    </location>
</feature>
<proteinExistence type="inferred from homology"/>
<dbReference type="SUPFAM" id="SSF53383">
    <property type="entry name" value="PLP-dependent transferases"/>
    <property type="match status" value="1"/>
</dbReference>
<name>A0A2H4ZQD3_9EUKA</name>
<evidence type="ECO:0000256" key="5">
    <source>
        <dbReference type="ARBA" id="ARBA00023239"/>
    </source>
</evidence>
<dbReference type="PANTHER" id="PTHR43277">
    <property type="entry name" value="ARGININE DECARBOXYLASE"/>
    <property type="match status" value="1"/>
</dbReference>
<evidence type="ECO:0000256" key="1">
    <source>
        <dbReference type="ARBA" id="ARBA00001933"/>
    </source>
</evidence>
<dbReference type="InterPro" id="IPR015421">
    <property type="entry name" value="PyrdxlP-dep_Trfase_major"/>
</dbReference>
<reference evidence="8" key="1">
    <citation type="submission" date="2017-10" db="EMBL/GenBank/DDBJ databases">
        <title>Paulinella longichromatophora chromatophore genome.</title>
        <authorList>
            <person name="Lhee D."/>
            <person name="Yoon H.S."/>
        </authorList>
    </citation>
    <scope>NUCLEOTIDE SEQUENCE</scope>
</reference>
<evidence type="ECO:0000259" key="6">
    <source>
        <dbReference type="Pfam" id="PF01276"/>
    </source>
</evidence>
<keyword evidence="4" id="KW-0663">Pyridoxal phosphate</keyword>
<evidence type="ECO:0000259" key="7">
    <source>
        <dbReference type="Pfam" id="PF03711"/>
    </source>
</evidence>
<dbReference type="Gene3D" id="3.40.640.10">
    <property type="entry name" value="Type I PLP-dependent aspartate aminotransferase-like (Major domain)"/>
    <property type="match status" value="1"/>
</dbReference>
<dbReference type="Gene3D" id="3.90.100.10">
    <property type="entry name" value="Orn/Lys/Arg decarboxylase, C-terminal domain"/>
    <property type="match status" value="1"/>
</dbReference>
<comment type="cofactor">
    <cofactor evidence="1">
        <name>pyridoxal 5'-phosphate</name>
        <dbReference type="ChEBI" id="CHEBI:597326"/>
    </cofactor>
</comment>
<dbReference type="Pfam" id="PF01276">
    <property type="entry name" value="OKR_DC_1"/>
    <property type="match status" value="1"/>
</dbReference>
<geneLocation type="plastid" evidence="8"/>
<dbReference type="InterPro" id="IPR000310">
    <property type="entry name" value="Orn/Lys/Arg_deCO2ase_major_dom"/>
</dbReference>
<dbReference type="EMBL" id="MG264610">
    <property type="protein sequence ID" value="AUG32723.1"/>
    <property type="molecule type" value="Genomic_DNA"/>
</dbReference>
<evidence type="ECO:0000256" key="4">
    <source>
        <dbReference type="ARBA" id="ARBA00022898"/>
    </source>
</evidence>
<organism evidence="8">
    <name type="scientific">Paulinella longichromatophora</name>
    <dbReference type="NCBI Taxonomy" id="1708747"/>
    <lineage>
        <taxon>Eukaryota</taxon>
        <taxon>Sar</taxon>
        <taxon>Rhizaria</taxon>
        <taxon>Cercozoa</taxon>
        <taxon>Imbricatea</taxon>
        <taxon>Silicofilosea</taxon>
        <taxon>Euglyphida</taxon>
        <taxon>Paulinellidae</taxon>
        <taxon>Paulinella</taxon>
    </lineage>
</organism>
<comment type="similarity">
    <text evidence="2">Belongs to the Orn/Lys/Arg decarboxylase class-I family.</text>
</comment>
<accession>A0A2H4ZQD3</accession>